<proteinExistence type="predicted"/>
<evidence type="ECO:0000313" key="2">
    <source>
        <dbReference type="Proteomes" id="UP001162992"/>
    </source>
</evidence>
<sequence length="163" mass="18085">MESAGKAALVERARMKMPEQSRSERVAPDSGVACATSTSESTSLLKKEKTKPTVTLTALQRPGFGTKGRPAPLICNYFRVHYTNTQDVYHYDVSIDPGIANKSLCREIMSKLYKTYVSEFGKKRFAYDGEKSLFTVGPLLLSSQEFKVFLDDDRKISARSGGV</sequence>
<accession>A0ACC2BSG2</accession>
<name>A0ACC2BSG2_DIPCM</name>
<dbReference type="Proteomes" id="UP001162992">
    <property type="component" value="Chromosome 13"/>
</dbReference>
<gene>
    <name evidence="1" type="ORF">O6H91_13G016400</name>
</gene>
<keyword evidence="2" id="KW-1185">Reference proteome</keyword>
<dbReference type="EMBL" id="CM055104">
    <property type="protein sequence ID" value="KAJ7532721.1"/>
    <property type="molecule type" value="Genomic_DNA"/>
</dbReference>
<comment type="caution">
    <text evidence="1">The sequence shown here is derived from an EMBL/GenBank/DDBJ whole genome shotgun (WGS) entry which is preliminary data.</text>
</comment>
<organism evidence="1 2">
    <name type="scientific">Diphasiastrum complanatum</name>
    <name type="common">Issler's clubmoss</name>
    <name type="synonym">Lycopodium complanatum</name>
    <dbReference type="NCBI Taxonomy" id="34168"/>
    <lineage>
        <taxon>Eukaryota</taxon>
        <taxon>Viridiplantae</taxon>
        <taxon>Streptophyta</taxon>
        <taxon>Embryophyta</taxon>
        <taxon>Tracheophyta</taxon>
        <taxon>Lycopodiopsida</taxon>
        <taxon>Lycopodiales</taxon>
        <taxon>Lycopodiaceae</taxon>
        <taxon>Lycopodioideae</taxon>
        <taxon>Diphasiastrum</taxon>
    </lineage>
</organism>
<reference evidence="2" key="1">
    <citation type="journal article" date="2024" name="Proc. Natl. Acad. Sci. U.S.A.">
        <title>Extraordinary preservation of gene collinearity over three hundred million years revealed in homosporous lycophytes.</title>
        <authorList>
            <person name="Li C."/>
            <person name="Wickell D."/>
            <person name="Kuo L.Y."/>
            <person name="Chen X."/>
            <person name="Nie B."/>
            <person name="Liao X."/>
            <person name="Peng D."/>
            <person name="Ji J."/>
            <person name="Jenkins J."/>
            <person name="Williams M."/>
            <person name="Shu S."/>
            <person name="Plott C."/>
            <person name="Barry K."/>
            <person name="Rajasekar S."/>
            <person name="Grimwood J."/>
            <person name="Han X."/>
            <person name="Sun S."/>
            <person name="Hou Z."/>
            <person name="He W."/>
            <person name="Dai G."/>
            <person name="Sun C."/>
            <person name="Schmutz J."/>
            <person name="Leebens-Mack J.H."/>
            <person name="Li F.W."/>
            <person name="Wang L."/>
        </authorList>
    </citation>
    <scope>NUCLEOTIDE SEQUENCE [LARGE SCALE GENOMIC DNA]</scope>
    <source>
        <strain evidence="2">cv. PW_Plant_1</strain>
    </source>
</reference>
<evidence type="ECO:0000313" key="1">
    <source>
        <dbReference type="EMBL" id="KAJ7532721.1"/>
    </source>
</evidence>
<protein>
    <submittedName>
        <fullName evidence="1">Uncharacterized protein</fullName>
    </submittedName>
</protein>